<proteinExistence type="predicted"/>
<reference evidence="1" key="1">
    <citation type="submission" date="2022-07" db="EMBL/GenBank/DDBJ databases">
        <authorList>
            <person name="Macas J."/>
            <person name="Novak P."/>
            <person name="Neumann P."/>
        </authorList>
    </citation>
    <scope>NUCLEOTIDE SEQUENCE</scope>
</reference>
<accession>A0A9P0YTV1</accession>
<gene>
    <name evidence="1" type="ORF">CEURO_LOCUS5460</name>
</gene>
<dbReference type="AlphaFoldDB" id="A0A9P0YTV1"/>
<organism evidence="1 2">
    <name type="scientific">Cuscuta europaea</name>
    <name type="common">European dodder</name>
    <dbReference type="NCBI Taxonomy" id="41803"/>
    <lineage>
        <taxon>Eukaryota</taxon>
        <taxon>Viridiplantae</taxon>
        <taxon>Streptophyta</taxon>
        <taxon>Embryophyta</taxon>
        <taxon>Tracheophyta</taxon>
        <taxon>Spermatophyta</taxon>
        <taxon>Magnoliopsida</taxon>
        <taxon>eudicotyledons</taxon>
        <taxon>Gunneridae</taxon>
        <taxon>Pentapetalae</taxon>
        <taxon>asterids</taxon>
        <taxon>lamiids</taxon>
        <taxon>Solanales</taxon>
        <taxon>Convolvulaceae</taxon>
        <taxon>Cuscuteae</taxon>
        <taxon>Cuscuta</taxon>
        <taxon>Cuscuta subgen. Cuscuta</taxon>
    </lineage>
</organism>
<keyword evidence="2" id="KW-1185">Reference proteome</keyword>
<evidence type="ECO:0000313" key="1">
    <source>
        <dbReference type="EMBL" id="CAH9075047.1"/>
    </source>
</evidence>
<sequence length="95" mass="11322">MLTHIQDLFVLPTNSEKHILQTMGAAHKNFRCTLYTEFIAQHMDEPEKLSLPPKEYKHIGTDEWRIFVKRCFTEEFQVIELTNAFNISRNICEYM</sequence>
<comment type="caution">
    <text evidence="1">The sequence shown here is derived from an EMBL/GenBank/DDBJ whole genome shotgun (WGS) entry which is preliminary data.</text>
</comment>
<dbReference type="Proteomes" id="UP001152484">
    <property type="component" value="Unassembled WGS sequence"/>
</dbReference>
<name>A0A9P0YTV1_CUSEU</name>
<dbReference type="EMBL" id="CAMAPE010000009">
    <property type="protein sequence ID" value="CAH9075047.1"/>
    <property type="molecule type" value="Genomic_DNA"/>
</dbReference>
<protein>
    <submittedName>
        <fullName evidence="1">Uncharacterized protein</fullName>
    </submittedName>
</protein>
<evidence type="ECO:0000313" key="2">
    <source>
        <dbReference type="Proteomes" id="UP001152484"/>
    </source>
</evidence>
<dbReference type="OrthoDB" id="1886686at2759"/>